<evidence type="ECO:0000256" key="4">
    <source>
        <dbReference type="ARBA" id="ARBA00022679"/>
    </source>
</evidence>
<dbReference type="InterPro" id="IPR007507">
    <property type="entry name" value="Glycos_transf_N"/>
</dbReference>
<dbReference type="AlphaFoldDB" id="A0A5C5ZJV1"/>
<comment type="similarity">
    <text evidence="9">Belongs to the glycosyltransferase group 1 family.</text>
</comment>
<keyword evidence="9" id="KW-0472">Membrane</keyword>
<evidence type="ECO:0000313" key="12">
    <source>
        <dbReference type="Proteomes" id="UP000315440"/>
    </source>
</evidence>
<keyword evidence="9" id="KW-1133">Transmembrane helix</keyword>
<dbReference type="Gene3D" id="3.40.50.2000">
    <property type="entry name" value="Glycogen Phosphorylase B"/>
    <property type="match status" value="1"/>
</dbReference>
<gene>
    <name evidence="11" type="primary">waaA</name>
    <name evidence="11" type="ORF">Mal64_28650</name>
</gene>
<feature type="domain" description="3-deoxy-D-manno-octulosonic-acid transferase N-terminal" evidence="10">
    <location>
        <begin position="47"/>
        <end position="218"/>
    </location>
</feature>
<accession>A0A5C5ZJV1</accession>
<evidence type="ECO:0000256" key="9">
    <source>
        <dbReference type="RuleBase" id="RU365103"/>
    </source>
</evidence>
<dbReference type="Pfam" id="PF04413">
    <property type="entry name" value="Glycos_transf_N"/>
    <property type="match status" value="1"/>
</dbReference>
<proteinExistence type="inferred from homology"/>
<evidence type="ECO:0000256" key="8">
    <source>
        <dbReference type="PIRSR" id="PIRSR639901-2"/>
    </source>
</evidence>
<comment type="subcellular location">
    <subcellularLocation>
        <location evidence="9">Cell membrane</location>
    </subcellularLocation>
</comment>
<dbReference type="GO" id="GO:0009244">
    <property type="term" value="P:lipopolysaccharide core region biosynthetic process"/>
    <property type="evidence" value="ECO:0007669"/>
    <property type="project" value="UniProtKB-UniRule"/>
</dbReference>
<comment type="pathway">
    <text evidence="1 9">Bacterial outer membrane biogenesis; LPS core biosynthesis.</text>
</comment>
<keyword evidence="9" id="KW-1003">Cell membrane</keyword>
<dbReference type="RefSeq" id="WP_197525772.1">
    <property type="nucleotide sequence ID" value="NZ_SJPQ01000003.1"/>
</dbReference>
<evidence type="ECO:0000259" key="10">
    <source>
        <dbReference type="Pfam" id="PF04413"/>
    </source>
</evidence>
<evidence type="ECO:0000313" key="11">
    <source>
        <dbReference type="EMBL" id="TWT87327.1"/>
    </source>
</evidence>
<sequence>MQIPISKPLSYSFNALYLALLLIASPAILWSALRKNKYREGFAEKLLGRAPRREGDRPCLWLHAVSVGEVNLLAGLIAEFERRRPEWEIVVSTTTKTGYELANKKYADRTVFYCPLDFSWAVSNAMRRVRPDLLVLAELELWPNLIAAAKSHGARVAIANGRLSENSYGGYRRAKRLVAGVLGRIDLIAAQDGATARRFTALGAPAERVVVTGSLKYDGAATDRQNPRTRELAALAGFTESDTVWLAGSTQAPEEEICLGVFQRLQERFPRLKLVLVPRHPERFDEVAKLLDQSGVGWTRRTALVGSSSRPAERVVLVDSVGELGAWWGAASVGFVGGSFGDRGGQNMIEPAAYGVATTFGPNTRNFRDIVAQLLGADGARVAADPDQLQAFVRECLEHPAEAAALGERAQRFVASQLGATARTIELIEGLAADRTQTQRLTSAA</sequence>
<evidence type="ECO:0000256" key="5">
    <source>
        <dbReference type="ARBA" id="ARBA00031445"/>
    </source>
</evidence>
<comment type="caution">
    <text evidence="11">The sequence shown here is derived from an EMBL/GenBank/DDBJ whole genome shotgun (WGS) entry which is preliminary data.</text>
</comment>
<dbReference type="InterPro" id="IPR038107">
    <property type="entry name" value="Glycos_transf_N_sf"/>
</dbReference>
<comment type="function">
    <text evidence="9">Involved in lipopolysaccharide (LPS) biosynthesis. Catalyzes the transfer of 3-deoxy-D-manno-octulosonate (Kdo) residue(s) from CMP-Kdo to lipid IV(A), the tetraacyldisaccharide-1,4'-bisphosphate precursor of lipid A.</text>
</comment>
<dbReference type="Proteomes" id="UP000315440">
    <property type="component" value="Unassembled WGS sequence"/>
</dbReference>
<keyword evidence="4 9" id="KW-0808">Transferase</keyword>
<keyword evidence="9" id="KW-0448">Lipopolysaccharide biosynthesis</keyword>
<dbReference type="EC" id="2.4.99.12" evidence="2 9"/>
<feature type="active site" description="Proton acceptor" evidence="7">
    <location>
        <position position="69"/>
    </location>
</feature>
<dbReference type="Gene3D" id="3.40.50.11720">
    <property type="entry name" value="3-Deoxy-D-manno-octulosonic-acid transferase, N-terminal domain"/>
    <property type="match status" value="1"/>
</dbReference>
<dbReference type="GO" id="GO:0005886">
    <property type="term" value="C:plasma membrane"/>
    <property type="evidence" value="ECO:0007669"/>
    <property type="project" value="UniProtKB-SubCell"/>
</dbReference>
<evidence type="ECO:0000256" key="7">
    <source>
        <dbReference type="PIRSR" id="PIRSR639901-1"/>
    </source>
</evidence>
<comment type="catalytic activity">
    <reaction evidence="6 9">
        <text>lipid IVA (E. coli) + CMP-3-deoxy-beta-D-manno-octulosonate = alpha-Kdo-(2-&gt;6)-lipid IVA (E. coli) + CMP + H(+)</text>
        <dbReference type="Rhea" id="RHEA:28066"/>
        <dbReference type="ChEBI" id="CHEBI:15378"/>
        <dbReference type="ChEBI" id="CHEBI:58603"/>
        <dbReference type="ChEBI" id="CHEBI:60364"/>
        <dbReference type="ChEBI" id="CHEBI:60377"/>
        <dbReference type="ChEBI" id="CHEBI:85987"/>
        <dbReference type="EC" id="2.4.99.12"/>
    </reaction>
</comment>
<dbReference type="InterPro" id="IPR039901">
    <property type="entry name" value="Kdotransferase"/>
</dbReference>
<feature type="transmembrane region" description="Helical" evidence="9">
    <location>
        <begin position="15"/>
        <end position="33"/>
    </location>
</feature>
<evidence type="ECO:0000256" key="1">
    <source>
        <dbReference type="ARBA" id="ARBA00004713"/>
    </source>
</evidence>
<name>A0A5C5ZJV1_9BACT</name>
<dbReference type="GO" id="GO:0009245">
    <property type="term" value="P:lipid A biosynthetic process"/>
    <property type="evidence" value="ECO:0007669"/>
    <property type="project" value="TreeGrafter"/>
</dbReference>
<keyword evidence="9" id="KW-0812">Transmembrane</keyword>
<dbReference type="UniPathway" id="UPA00958"/>
<evidence type="ECO:0000256" key="3">
    <source>
        <dbReference type="ARBA" id="ARBA00019077"/>
    </source>
</evidence>
<dbReference type="EMBL" id="SJPQ01000003">
    <property type="protein sequence ID" value="TWT87327.1"/>
    <property type="molecule type" value="Genomic_DNA"/>
</dbReference>
<protein>
    <recommendedName>
        <fullName evidence="3 9">3-deoxy-D-manno-octulosonic acid transferase</fullName>
        <shortName evidence="9">Kdo transferase</shortName>
        <ecNumber evidence="2 9">2.4.99.12</ecNumber>
    </recommendedName>
    <alternativeName>
        <fullName evidence="5 9">Lipid IV(A) 3-deoxy-D-manno-octulosonic acid transferase</fullName>
    </alternativeName>
</protein>
<evidence type="ECO:0000256" key="2">
    <source>
        <dbReference type="ARBA" id="ARBA00012621"/>
    </source>
</evidence>
<keyword evidence="12" id="KW-1185">Reference proteome</keyword>
<organism evidence="11 12">
    <name type="scientific">Pseudobythopirellula maris</name>
    <dbReference type="NCBI Taxonomy" id="2527991"/>
    <lineage>
        <taxon>Bacteria</taxon>
        <taxon>Pseudomonadati</taxon>
        <taxon>Planctomycetota</taxon>
        <taxon>Planctomycetia</taxon>
        <taxon>Pirellulales</taxon>
        <taxon>Lacipirellulaceae</taxon>
        <taxon>Pseudobythopirellula</taxon>
    </lineage>
</organism>
<feature type="site" description="Transition state stabilizer" evidence="8">
    <location>
        <position position="216"/>
    </location>
</feature>
<reference evidence="11 12" key="1">
    <citation type="submission" date="2019-02" db="EMBL/GenBank/DDBJ databases">
        <title>Deep-cultivation of Planctomycetes and their phenomic and genomic characterization uncovers novel biology.</title>
        <authorList>
            <person name="Wiegand S."/>
            <person name="Jogler M."/>
            <person name="Boedeker C."/>
            <person name="Pinto D."/>
            <person name="Vollmers J."/>
            <person name="Rivas-Marin E."/>
            <person name="Kohn T."/>
            <person name="Peeters S.H."/>
            <person name="Heuer A."/>
            <person name="Rast P."/>
            <person name="Oberbeckmann S."/>
            <person name="Bunk B."/>
            <person name="Jeske O."/>
            <person name="Meyerdierks A."/>
            <person name="Storesund J.E."/>
            <person name="Kallscheuer N."/>
            <person name="Luecker S."/>
            <person name="Lage O.M."/>
            <person name="Pohl T."/>
            <person name="Merkel B.J."/>
            <person name="Hornburger P."/>
            <person name="Mueller R.-W."/>
            <person name="Bruemmer F."/>
            <person name="Labrenz M."/>
            <person name="Spormann A.M."/>
            <person name="Op Den Camp H."/>
            <person name="Overmann J."/>
            <person name="Amann R."/>
            <person name="Jetten M.S.M."/>
            <person name="Mascher T."/>
            <person name="Medema M.H."/>
            <person name="Devos D.P."/>
            <person name="Kaster A.-K."/>
            <person name="Ovreas L."/>
            <person name="Rohde M."/>
            <person name="Galperin M.Y."/>
            <person name="Jogler C."/>
        </authorList>
    </citation>
    <scope>NUCLEOTIDE SEQUENCE [LARGE SCALE GENOMIC DNA]</scope>
    <source>
        <strain evidence="11 12">Mal64</strain>
    </source>
</reference>
<feature type="site" description="Transition state stabilizer" evidence="8">
    <location>
        <position position="138"/>
    </location>
</feature>
<dbReference type="SUPFAM" id="SSF53756">
    <property type="entry name" value="UDP-Glycosyltransferase/glycogen phosphorylase"/>
    <property type="match status" value="1"/>
</dbReference>
<dbReference type="GO" id="GO:0043842">
    <property type="term" value="F:Kdo transferase activity"/>
    <property type="evidence" value="ECO:0007669"/>
    <property type="project" value="UniProtKB-EC"/>
</dbReference>
<dbReference type="PANTHER" id="PTHR42755">
    <property type="entry name" value="3-DEOXY-MANNO-OCTULOSONATE CYTIDYLYLTRANSFERASE"/>
    <property type="match status" value="1"/>
</dbReference>
<keyword evidence="11" id="KW-0328">Glycosyltransferase</keyword>
<evidence type="ECO:0000256" key="6">
    <source>
        <dbReference type="ARBA" id="ARBA00049183"/>
    </source>
</evidence>
<dbReference type="PANTHER" id="PTHR42755:SF1">
    <property type="entry name" value="3-DEOXY-D-MANNO-OCTULOSONIC ACID TRANSFERASE, MITOCHONDRIAL-RELATED"/>
    <property type="match status" value="1"/>
</dbReference>